<feature type="region of interest" description="Disordered" evidence="1">
    <location>
        <begin position="31"/>
        <end position="109"/>
    </location>
</feature>
<gene>
    <name evidence="3" type="ORF">T4A_5565</name>
    <name evidence="4" type="ORF">T4D_3387</name>
    <name evidence="2" type="ORF">T4E_10304</name>
</gene>
<evidence type="ECO:0000313" key="2">
    <source>
        <dbReference type="EMBL" id="KRX94506.1"/>
    </source>
</evidence>
<organism evidence="2 6">
    <name type="scientific">Trichinella pseudospiralis</name>
    <name type="common">Parasitic roundworm</name>
    <dbReference type="NCBI Taxonomy" id="6337"/>
    <lineage>
        <taxon>Eukaryota</taxon>
        <taxon>Metazoa</taxon>
        <taxon>Ecdysozoa</taxon>
        <taxon>Nematoda</taxon>
        <taxon>Enoplea</taxon>
        <taxon>Dorylaimia</taxon>
        <taxon>Trichinellida</taxon>
        <taxon>Trichinellidae</taxon>
        <taxon>Trichinella</taxon>
    </lineage>
</organism>
<evidence type="ECO:0000256" key="1">
    <source>
        <dbReference type="SAM" id="MobiDB-lite"/>
    </source>
</evidence>
<dbReference type="Proteomes" id="UP000054632">
    <property type="component" value="Unassembled WGS sequence"/>
</dbReference>
<dbReference type="EMBL" id="JYDT01000007">
    <property type="protein sequence ID" value="KRY92361.1"/>
    <property type="molecule type" value="Genomic_DNA"/>
</dbReference>
<evidence type="ECO:0000313" key="5">
    <source>
        <dbReference type="Proteomes" id="UP000054632"/>
    </source>
</evidence>
<dbReference type="STRING" id="6337.A0A0V0Y2W6"/>
<dbReference type="Proteomes" id="UP000054815">
    <property type="component" value="Unassembled WGS sequence"/>
</dbReference>
<dbReference type="Proteomes" id="UP000054995">
    <property type="component" value="Unassembled WGS sequence"/>
</dbReference>
<feature type="compositionally biased region" description="Basic and acidic residues" evidence="1">
    <location>
        <begin position="52"/>
        <end position="66"/>
    </location>
</feature>
<dbReference type="EMBL" id="JYDU01000071">
    <property type="protein sequence ID" value="KRX94506.1"/>
    <property type="molecule type" value="Genomic_DNA"/>
</dbReference>
<reference evidence="5 6" key="1">
    <citation type="submission" date="2015-01" db="EMBL/GenBank/DDBJ databases">
        <title>Evolution of Trichinella species and genotypes.</title>
        <authorList>
            <person name="Korhonen P.K."/>
            <person name="Edoardo P."/>
            <person name="Giuseppe L.R."/>
            <person name="Gasser R.B."/>
        </authorList>
    </citation>
    <scope>NUCLEOTIDE SEQUENCE [LARGE SCALE GENOMIC DNA]</scope>
    <source>
        <strain evidence="3">ISS13</strain>
        <strain evidence="2">ISS141</strain>
        <strain evidence="4">ISS470</strain>
    </source>
</reference>
<accession>A0A0V0Y2W6</accession>
<evidence type="ECO:0000313" key="7">
    <source>
        <dbReference type="Proteomes" id="UP000054995"/>
    </source>
</evidence>
<evidence type="ECO:0000313" key="4">
    <source>
        <dbReference type="EMBL" id="KRY92361.1"/>
    </source>
</evidence>
<dbReference type="AlphaFoldDB" id="A0A0V0Y2W6"/>
<dbReference type="OrthoDB" id="5839379at2759"/>
<protein>
    <submittedName>
        <fullName evidence="2">Uncharacterized protein</fullName>
    </submittedName>
</protein>
<evidence type="ECO:0000313" key="3">
    <source>
        <dbReference type="EMBL" id="KRY78698.1"/>
    </source>
</evidence>
<name>A0A0V0Y2W6_TRIPS</name>
<evidence type="ECO:0000313" key="6">
    <source>
        <dbReference type="Proteomes" id="UP000054815"/>
    </source>
</evidence>
<sequence>MLEANPKYTHVKLTYGKETTVSLRHLAPAGGKCVAEDSNSDQTQVGTGAPGEDEKEKNTDANDHTPENAANEENTAKRDEPHQTPPPTPHKNKMSTKAPAGPRLIIDEG</sequence>
<dbReference type="EMBL" id="JYDR01000003">
    <property type="protein sequence ID" value="KRY78698.1"/>
    <property type="molecule type" value="Genomic_DNA"/>
</dbReference>
<comment type="caution">
    <text evidence="2">The sequence shown here is derived from an EMBL/GenBank/DDBJ whole genome shotgun (WGS) entry which is preliminary data.</text>
</comment>
<keyword evidence="7" id="KW-1185">Reference proteome</keyword>
<proteinExistence type="predicted"/>